<dbReference type="Proteomes" id="UP001500037">
    <property type="component" value="Unassembled WGS sequence"/>
</dbReference>
<dbReference type="EMBL" id="BAAALF010000117">
    <property type="protein sequence ID" value="GAA1256081.1"/>
    <property type="molecule type" value="Genomic_DNA"/>
</dbReference>
<name>A0ABP4HCB4_9ACTN</name>
<comment type="caution">
    <text evidence="1">The sequence shown here is derived from an EMBL/GenBank/DDBJ whole genome shotgun (WGS) entry which is preliminary data.</text>
</comment>
<reference evidence="2" key="1">
    <citation type="journal article" date="2019" name="Int. J. Syst. Evol. Microbiol.">
        <title>The Global Catalogue of Microorganisms (GCM) 10K type strain sequencing project: providing services to taxonomists for standard genome sequencing and annotation.</title>
        <authorList>
            <consortium name="The Broad Institute Genomics Platform"/>
            <consortium name="The Broad Institute Genome Sequencing Center for Infectious Disease"/>
            <person name="Wu L."/>
            <person name="Ma J."/>
        </authorList>
    </citation>
    <scope>NUCLEOTIDE SEQUENCE [LARGE SCALE GENOMIC DNA]</scope>
    <source>
        <strain evidence="2">JCM 13004</strain>
    </source>
</reference>
<proteinExistence type="predicted"/>
<sequence length="48" mass="5441">MSEPEDPYIRELREEVEAQAQQERTANWADAAKNVISLAADAVRHHHG</sequence>
<keyword evidence="2" id="KW-1185">Reference proteome</keyword>
<evidence type="ECO:0000313" key="1">
    <source>
        <dbReference type="EMBL" id="GAA1256081.1"/>
    </source>
</evidence>
<gene>
    <name evidence="1" type="ORF">GCM10009665_53170</name>
</gene>
<dbReference type="RefSeq" id="WP_344444536.1">
    <property type="nucleotide sequence ID" value="NZ_BAAALF010000117.1"/>
</dbReference>
<evidence type="ECO:0000313" key="2">
    <source>
        <dbReference type="Proteomes" id="UP001500037"/>
    </source>
</evidence>
<accession>A0ABP4HCB4</accession>
<protein>
    <submittedName>
        <fullName evidence="1">Uncharacterized protein</fullName>
    </submittedName>
</protein>
<organism evidence="1 2">
    <name type="scientific">Kitasatospora nipponensis</name>
    <dbReference type="NCBI Taxonomy" id="258049"/>
    <lineage>
        <taxon>Bacteria</taxon>
        <taxon>Bacillati</taxon>
        <taxon>Actinomycetota</taxon>
        <taxon>Actinomycetes</taxon>
        <taxon>Kitasatosporales</taxon>
        <taxon>Streptomycetaceae</taxon>
        <taxon>Kitasatospora</taxon>
    </lineage>
</organism>